<keyword evidence="1" id="KW-0812">Transmembrane</keyword>
<reference evidence="3 5" key="2">
    <citation type="submission" date="2017-02" db="EMBL/GenBank/DDBJ databases">
        <title>The new phylogeny of genus Mycobacterium.</title>
        <authorList>
            <person name="Tortoli E."/>
            <person name="Trovato A."/>
            <person name="Cirillo D.M."/>
        </authorList>
    </citation>
    <scope>NUCLEOTIDE SEQUENCE [LARGE SCALE GENOMIC DNA]</scope>
    <source>
        <strain evidence="3 5">DSM 45093</strain>
    </source>
</reference>
<dbReference type="AlphaFoldDB" id="A0A1B8S8N4"/>
<evidence type="ECO:0000256" key="1">
    <source>
        <dbReference type="SAM" id="Phobius"/>
    </source>
</evidence>
<feature type="transmembrane region" description="Helical" evidence="1">
    <location>
        <begin position="17"/>
        <end position="38"/>
    </location>
</feature>
<evidence type="ECO:0008006" key="6">
    <source>
        <dbReference type="Google" id="ProtNLM"/>
    </source>
</evidence>
<comment type="caution">
    <text evidence="2">The sequence shown here is derived from an EMBL/GenBank/DDBJ whole genome shotgun (WGS) entry which is preliminary data.</text>
</comment>
<dbReference type="Proteomes" id="UP000192713">
    <property type="component" value="Unassembled WGS sequence"/>
</dbReference>
<organism evidence="2 4">
    <name type="scientific">Mycolicibacter kumamotonensis</name>
    <dbReference type="NCBI Taxonomy" id="354243"/>
    <lineage>
        <taxon>Bacteria</taxon>
        <taxon>Bacillati</taxon>
        <taxon>Actinomycetota</taxon>
        <taxon>Actinomycetes</taxon>
        <taxon>Mycobacteriales</taxon>
        <taxon>Mycobacteriaceae</taxon>
        <taxon>Mycolicibacter</taxon>
    </lineage>
</organism>
<reference evidence="2 4" key="1">
    <citation type="submission" date="2015-06" db="EMBL/GenBank/DDBJ databases">
        <title>Genome sequence of Mycobacterium kumamotonense strain Roo.</title>
        <authorList>
            <person name="Greninger A.L."/>
            <person name="Cunningham G."/>
            <person name="Miller S."/>
        </authorList>
    </citation>
    <scope>NUCLEOTIDE SEQUENCE [LARGE SCALE GENOMIC DNA]</scope>
    <source>
        <strain evidence="2 4">Roo</strain>
    </source>
</reference>
<dbReference type="STRING" id="354243.BST28_22685"/>
<dbReference type="RefSeq" id="WP_052312179.1">
    <property type="nucleotide sequence ID" value="NZ_LFOE01000186.1"/>
</dbReference>
<dbReference type="EMBL" id="MVHU01000078">
    <property type="protein sequence ID" value="ORA74183.1"/>
    <property type="molecule type" value="Genomic_DNA"/>
</dbReference>
<dbReference type="Proteomes" id="UP000092668">
    <property type="component" value="Unassembled WGS sequence"/>
</dbReference>
<evidence type="ECO:0000313" key="3">
    <source>
        <dbReference type="EMBL" id="ORA74183.1"/>
    </source>
</evidence>
<evidence type="ECO:0000313" key="4">
    <source>
        <dbReference type="Proteomes" id="UP000092668"/>
    </source>
</evidence>
<protein>
    <recommendedName>
        <fullName evidence="6">Alanine and proline rich membrane protein</fullName>
    </recommendedName>
</protein>
<evidence type="ECO:0000313" key="5">
    <source>
        <dbReference type="Proteomes" id="UP000192713"/>
    </source>
</evidence>
<gene>
    <name evidence="2" type="ORF">ACT18_24910</name>
    <name evidence="3" type="ORF">BST28_22685</name>
</gene>
<evidence type="ECO:0000313" key="2">
    <source>
        <dbReference type="EMBL" id="OBY29105.1"/>
    </source>
</evidence>
<accession>A0A1B8S8N4</accession>
<sequence>MTQPWPAPPAPIRSRNWVAVTLAAVAVVLAAAALIVALTRSGSGSSPTYTAAQKAAAKKQLCDQYTLAARALNIETQPDGDIALARISMINGALILDMSAADPALDPKYRDAARALAKAYQTTAVIGTNGMATADQYRAAVDDSNAKNQVMQELCGE</sequence>
<keyword evidence="1" id="KW-1133">Transmembrane helix</keyword>
<keyword evidence="4" id="KW-1185">Reference proteome</keyword>
<proteinExistence type="predicted"/>
<name>A0A1B8S8N4_9MYCO</name>
<keyword evidence="1" id="KW-0472">Membrane</keyword>
<dbReference type="OrthoDB" id="4764765at2"/>
<dbReference type="EMBL" id="LFOE01000186">
    <property type="protein sequence ID" value="OBY29105.1"/>
    <property type="molecule type" value="Genomic_DNA"/>
</dbReference>